<dbReference type="Pfam" id="PF01593">
    <property type="entry name" value="Amino_oxidase"/>
    <property type="match status" value="1"/>
</dbReference>
<dbReference type="AlphaFoldDB" id="A0A1I8I171"/>
<feature type="domain" description="Amine oxidase" evidence="8">
    <location>
        <begin position="19"/>
        <end position="471"/>
    </location>
</feature>
<feature type="transmembrane region" description="Helical" evidence="7">
    <location>
        <begin position="12"/>
        <end position="29"/>
    </location>
</feature>
<evidence type="ECO:0000256" key="4">
    <source>
        <dbReference type="ARBA" id="ARBA00023002"/>
    </source>
</evidence>
<sequence>MNREHPCRRHDVVIIGAGIAGLTAAHLLLKARPDLDLLVLEAKDRIGGRLLSKPVRCADGEVRQWCFGGTWASKTQCNLLELLKEMKIETFEQYRQGIKFVEMDNTVTQYEGGVPTIGLLNLLDLNLTLQALERQATGLKTSQPDQVERMDQDSVKSAVQRLTSREESELFLRGVVAPVLQGSDERMSQIHALNVAQSSGGFEKLFKDAQELRVDGGAQRITERLAESVGPARLRLGWPVAEIRQSTDNDDENFRGEVCLLSESGDQLTSCLVLCTLPLASLNLVKFRPTLPPSKQQLANNCPTVSHTLKTIITYANAFWRQAGFSGEILSCQGQPTNPQSVSGSISVCYDACSRDGAHPALVVLASSGADRTASPNERREALLNHLARFFPKEDVFNFIDYAEHSWCSEPYHSTCMASAVSVGCGSLLLSPELSKPFHRVHFAGSDMADEWIGYMEGAVQSAKRATAELLQAL</sequence>
<reference evidence="10 11" key="1">
    <citation type="submission" date="2016-11" db="UniProtKB">
        <authorList>
            <consortium name="WormBaseParasite"/>
        </authorList>
    </citation>
    <scope>IDENTIFICATION</scope>
</reference>
<dbReference type="SUPFAM" id="SSF54373">
    <property type="entry name" value="FAD-linked reductases, C-terminal domain"/>
    <property type="match status" value="1"/>
</dbReference>
<dbReference type="PANTHER" id="PTHR43563:SF14">
    <property type="entry name" value="AMINE OXIDASE"/>
    <property type="match status" value="1"/>
</dbReference>
<evidence type="ECO:0000256" key="6">
    <source>
        <dbReference type="PIRSR" id="PIRSR601613-1"/>
    </source>
</evidence>
<protein>
    <recommendedName>
        <fullName evidence="7">Amine oxidase</fullName>
        <ecNumber evidence="7">1.4.3.-</ecNumber>
    </recommendedName>
</protein>
<keyword evidence="7" id="KW-0274">FAD</keyword>
<dbReference type="Gene3D" id="1.10.405.10">
    <property type="entry name" value="Guanine Nucleotide Dissociation Inhibitor, domain 1"/>
    <property type="match status" value="1"/>
</dbReference>
<dbReference type="GO" id="GO:0097621">
    <property type="term" value="F:monoamine oxidase activity"/>
    <property type="evidence" value="ECO:0007669"/>
    <property type="project" value="UniProtKB-EC"/>
</dbReference>
<dbReference type="PANTHER" id="PTHR43563">
    <property type="entry name" value="AMINE OXIDASE"/>
    <property type="match status" value="1"/>
</dbReference>
<dbReference type="InterPro" id="IPR036188">
    <property type="entry name" value="FAD/NAD-bd_sf"/>
</dbReference>
<evidence type="ECO:0000256" key="3">
    <source>
        <dbReference type="ARBA" id="ARBA00005995"/>
    </source>
</evidence>
<dbReference type="Proteomes" id="UP000095280">
    <property type="component" value="Unplaced"/>
</dbReference>
<dbReference type="EC" id="1.4.3.-" evidence="7"/>
<dbReference type="InterPro" id="IPR002937">
    <property type="entry name" value="Amino_oxidase"/>
</dbReference>
<evidence type="ECO:0000256" key="7">
    <source>
        <dbReference type="RuleBase" id="RU362067"/>
    </source>
</evidence>
<feature type="binding site" evidence="6">
    <location>
        <begin position="41"/>
        <end position="42"/>
    </location>
    <ligand>
        <name>FAD</name>
        <dbReference type="ChEBI" id="CHEBI:57692"/>
    </ligand>
</feature>
<evidence type="ECO:0000313" key="9">
    <source>
        <dbReference type="Proteomes" id="UP000095280"/>
    </source>
</evidence>
<dbReference type="Gene3D" id="3.90.660.10">
    <property type="match status" value="1"/>
</dbReference>
<dbReference type="WBParaSite" id="maker-uti_cns_0009384-snap-gene-0.20-mRNA-1">
    <property type="protein sequence ID" value="maker-uti_cns_0009384-snap-gene-0.20-mRNA-1"/>
    <property type="gene ID" value="maker-uti_cns_0009384-snap-gene-0.20"/>
</dbReference>
<feature type="binding site" evidence="6">
    <location>
        <position position="240"/>
    </location>
    <ligand>
        <name>FAD</name>
        <dbReference type="ChEBI" id="CHEBI:57692"/>
    </ligand>
</feature>
<proteinExistence type="inferred from homology"/>
<accession>A0A1I8I171</accession>
<evidence type="ECO:0000256" key="5">
    <source>
        <dbReference type="ARBA" id="ARBA00048448"/>
    </source>
</evidence>
<comment type="subcellular location">
    <subcellularLocation>
        <location evidence="2">Mitochondrion outer membrane</location>
        <topology evidence="2">Single-pass type IV membrane protein</topology>
        <orientation evidence="2">Cytoplasmic side</orientation>
    </subcellularLocation>
</comment>
<keyword evidence="7" id="KW-0285">Flavoprotein</keyword>
<dbReference type="GO" id="GO:0005741">
    <property type="term" value="C:mitochondrial outer membrane"/>
    <property type="evidence" value="ECO:0007669"/>
    <property type="project" value="UniProtKB-SubCell"/>
</dbReference>
<evidence type="ECO:0000259" key="8">
    <source>
        <dbReference type="Pfam" id="PF01593"/>
    </source>
</evidence>
<name>A0A1I8I171_9PLAT</name>
<evidence type="ECO:0000313" key="11">
    <source>
        <dbReference type="WBParaSite" id="maker-uti_cns_0009384-snap-gene-0.20-mRNA-1"/>
    </source>
</evidence>
<dbReference type="GO" id="GO:0008131">
    <property type="term" value="F:primary methylamine oxidase activity"/>
    <property type="evidence" value="ECO:0007669"/>
    <property type="project" value="UniProtKB-ARBA"/>
</dbReference>
<evidence type="ECO:0000256" key="2">
    <source>
        <dbReference type="ARBA" id="ARBA00004362"/>
    </source>
</evidence>
<dbReference type="SUPFAM" id="SSF51905">
    <property type="entry name" value="FAD/NAD(P)-binding domain"/>
    <property type="match status" value="1"/>
</dbReference>
<keyword evidence="7" id="KW-0812">Transmembrane</keyword>
<dbReference type="Gene3D" id="3.50.50.60">
    <property type="entry name" value="FAD/NAD(P)-binding domain"/>
    <property type="match status" value="1"/>
</dbReference>
<dbReference type="InterPro" id="IPR001613">
    <property type="entry name" value="Flavin_amine_oxidase"/>
</dbReference>
<comment type="cofactor">
    <cofactor evidence="1 7">
        <name>FAD</name>
        <dbReference type="ChEBI" id="CHEBI:57692"/>
    </cofactor>
</comment>
<keyword evidence="7" id="KW-0472">Membrane</keyword>
<dbReference type="InterPro" id="IPR050703">
    <property type="entry name" value="Flavin_MAO"/>
</dbReference>
<keyword evidence="7" id="KW-1133">Transmembrane helix</keyword>
<dbReference type="WBParaSite" id="maker-uti_cns_0007167-snap-gene-0.25-mRNA-1">
    <property type="protein sequence ID" value="maker-uti_cns_0007167-snap-gene-0.25-mRNA-1"/>
    <property type="gene ID" value="maker-uti_cns_0007167-snap-gene-0.25"/>
</dbReference>
<comment type="catalytic activity">
    <reaction evidence="5">
        <text>a secondary aliphatic amine + O2 + H2O = a primary amine + an aldehyde + H2O2</text>
        <dbReference type="Rhea" id="RHEA:26414"/>
        <dbReference type="ChEBI" id="CHEBI:15377"/>
        <dbReference type="ChEBI" id="CHEBI:15379"/>
        <dbReference type="ChEBI" id="CHEBI:16240"/>
        <dbReference type="ChEBI" id="CHEBI:17478"/>
        <dbReference type="ChEBI" id="CHEBI:58855"/>
        <dbReference type="ChEBI" id="CHEBI:65296"/>
        <dbReference type="EC" id="1.4.3.4"/>
    </reaction>
</comment>
<evidence type="ECO:0000256" key="1">
    <source>
        <dbReference type="ARBA" id="ARBA00001974"/>
    </source>
</evidence>
<comment type="similarity">
    <text evidence="3 7">Belongs to the flavin monoamine oxidase family.</text>
</comment>
<keyword evidence="9" id="KW-1185">Reference proteome</keyword>
<organism evidence="9 11">
    <name type="scientific">Macrostomum lignano</name>
    <dbReference type="NCBI Taxonomy" id="282301"/>
    <lineage>
        <taxon>Eukaryota</taxon>
        <taxon>Metazoa</taxon>
        <taxon>Spiralia</taxon>
        <taxon>Lophotrochozoa</taxon>
        <taxon>Platyhelminthes</taxon>
        <taxon>Rhabditophora</taxon>
        <taxon>Macrostomorpha</taxon>
        <taxon>Macrostomida</taxon>
        <taxon>Macrostomidae</taxon>
        <taxon>Macrostomum</taxon>
    </lineage>
</organism>
<evidence type="ECO:0000313" key="10">
    <source>
        <dbReference type="WBParaSite" id="maker-uti_cns_0007167-snap-gene-0.25-mRNA-1"/>
    </source>
</evidence>
<keyword evidence="4 7" id="KW-0560">Oxidoreductase</keyword>
<dbReference type="PRINTS" id="PR00757">
    <property type="entry name" value="AMINEOXDASEF"/>
</dbReference>